<protein>
    <submittedName>
        <fullName evidence="1">Uncharacterized protein</fullName>
    </submittedName>
</protein>
<dbReference type="RefSeq" id="WP_160367678.1">
    <property type="nucleotide sequence ID" value="NZ_WSQA01000002.1"/>
</dbReference>
<organism evidence="1 2">
    <name type="scientific">Sphingobacterium humi</name>
    <dbReference type="NCBI Taxonomy" id="1796905"/>
    <lineage>
        <taxon>Bacteria</taxon>
        <taxon>Pseudomonadati</taxon>
        <taxon>Bacteroidota</taxon>
        <taxon>Sphingobacteriia</taxon>
        <taxon>Sphingobacteriales</taxon>
        <taxon>Sphingobacteriaceae</taxon>
        <taxon>Sphingobacterium</taxon>
    </lineage>
</organism>
<dbReference type="Pfam" id="PF19781">
    <property type="entry name" value="DUF6266"/>
    <property type="match status" value="1"/>
</dbReference>
<name>A0A6N8KU95_9SPHI</name>
<dbReference type="AlphaFoldDB" id="A0A6N8KU95"/>
<proteinExistence type="predicted"/>
<evidence type="ECO:0000313" key="2">
    <source>
        <dbReference type="Proteomes" id="UP000435036"/>
    </source>
</evidence>
<accession>A0A6N8KU95</accession>
<comment type="caution">
    <text evidence="1">The sequence shown here is derived from an EMBL/GenBank/DDBJ whole genome shotgun (WGS) entry which is preliminary data.</text>
</comment>
<keyword evidence="2" id="KW-1185">Reference proteome</keyword>
<dbReference type="OrthoDB" id="665435at2"/>
<sequence length="224" mass="25410">MARISKGILGGLSGKIGNVVGSSWRNIDYVRAKGKYSQKEPSEKQLSIQQRFKMASDFMRPLSPFINIGFNDRKNRHSYAVVDQIGALIKTGFSGNYPAQKLNYPTIQVSRGSLQDLRFLQLTAIMPSVLSFSWEYDEGKYAGHPNDQVFIIAYEANSHEFYMFDTAKRSDKKFEKELPARYESRDLHCWLFCLAHEGSAVSSSQYLLRKGFTKTQPPTAKTAL</sequence>
<gene>
    <name evidence="1" type="ORF">GQF63_03240</name>
</gene>
<dbReference type="InterPro" id="IPR046233">
    <property type="entry name" value="DUF6266"/>
</dbReference>
<dbReference type="EMBL" id="WSQA01000002">
    <property type="protein sequence ID" value="MVZ61030.1"/>
    <property type="molecule type" value="Genomic_DNA"/>
</dbReference>
<reference evidence="1 2" key="1">
    <citation type="submission" date="2019-12" db="EMBL/GenBank/DDBJ databases">
        <authorList>
            <person name="Dong K."/>
        </authorList>
    </citation>
    <scope>NUCLEOTIDE SEQUENCE [LARGE SCALE GENOMIC DNA]</scope>
    <source>
        <strain evidence="1 2">JCM 31225</strain>
    </source>
</reference>
<evidence type="ECO:0000313" key="1">
    <source>
        <dbReference type="EMBL" id="MVZ61030.1"/>
    </source>
</evidence>
<dbReference type="Proteomes" id="UP000435036">
    <property type="component" value="Unassembled WGS sequence"/>
</dbReference>